<feature type="coiled-coil region" evidence="1">
    <location>
        <begin position="126"/>
        <end position="367"/>
    </location>
</feature>
<dbReference type="PANTHER" id="PTHR31432">
    <property type="entry name" value="INTRAFLAGELLAR TRANSPORT PROTEIN 74 HOMOLOG"/>
    <property type="match status" value="1"/>
</dbReference>
<name>A0AAN8IKM0_TRICO</name>
<feature type="compositionally biased region" description="Low complexity" evidence="2">
    <location>
        <begin position="11"/>
        <end position="23"/>
    </location>
</feature>
<feature type="region of interest" description="Disordered" evidence="2">
    <location>
        <begin position="1"/>
        <end position="31"/>
    </location>
</feature>
<dbReference type="GO" id="GO:0048487">
    <property type="term" value="F:beta-tubulin binding"/>
    <property type="evidence" value="ECO:0007669"/>
    <property type="project" value="InterPro"/>
</dbReference>
<keyword evidence="1" id="KW-0175">Coiled coil</keyword>
<sequence>MSRPPSARPKTSTGRATSAARRAAPPEHAMMNGITPSIICSTFGRFHQMQDQLRESHCHEQVQLCQRQYQGVASMADRPLTGVARPPTALNPPNRPVTQQGLSGGRAVSRLGTGSMRQVHDKSYYMGLLRSKINQISTEIARLEEVYQKGQRDRVELDAYERRAKESAMEVKELQRKLLNYNMLVDRMHSNHEVGDLEAEARRAKESADELEATVQELFHERQAREHEIEELEAEIGEQKKLNQAMVSGMDPNIRETFEQLKAESDSLTAQVEEAQEELARLDEKKEQLELELMNSPIKKKAMELKQLLIDLEAKEAELLAEKDAMETPEQKKQKLIEEIKKNNEDIATIEKQIEKTNELINTAHEEIREFDSSADNRL</sequence>
<reference evidence="3 4" key="1">
    <citation type="submission" date="2019-10" db="EMBL/GenBank/DDBJ databases">
        <title>Assembly and Annotation for the nematode Trichostrongylus colubriformis.</title>
        <authorList>
            <person name="Martin J."/>
        </authorList>
    </citation>
    <scope>NUCLEOTIDE SEQUENCE [LARGE SCALE GENOMIC DNA]</scope>
    <source>
        <strain evidence="3">G859</strain>
        <tissue evidence="3">Whole worm</tissue>
    </source>
</reference>
<comment type="caution">
    <text evidence="3">The sequence shown here is derived from an EMBL/GenBank/DDBJ whole genome shotgun (WGS) entry which is preliminary data.</text>
</comment>
<evidence type="ECO:0000313" key="3">
    <source>
        <dbReference type="EMBL" id="KAK5978089.1"/>
    </source>
</evidence>
<evidence type="ECO:0000313" key="4">
    <source>
        <dbReference type="Proteomes" id="UP001331761"/>
    </source>
</evidence>
<keyword evidence="4" id="KW-1185">Reference proteome</keyword>
<evidence type="ECO:0008006" key="5">
    <source>
        <dbReference type="Google" id="ProtNLM"/>
    </source>
</evidence>
<evidence type="ECO:0000256" key="1">
    <source>
        <dbReference type="SAM" id="Coils"/>
    </source>
</evidence>
<dbReference type="GO" id="GO:0005929">
    <property type="term" value="C:cilium"/>
    <property type="evidence" value="ECO:0007669"/>
    <property type="project" value="TreeGrafter"/>
</dbReference>
<dbReference type="InterPro" id="IPR029602">
    <property type="entry name" value="IFT74"/>
</dbReference>
<dbReference type="AlphaFoldDB" id="A0AAN8IKM0"/>
<dbReference type="Proteomes" id="UP001331761">
    <property type="component" value="Unassembled WGS sequence"/>
</dbReference>
<proteinExistence type="predicted"/>
<accession>A0AAN8IKM0</accession>
<dbReference type="GO" id="GO:0035735">
    <property type="term" value="P:intraciliary transport involved in cilium assembly"/>
    <property type="evidence" value="ECO:0007669"/>
    <property type="project" value="TreeGrafter"/>
</dbReference>
<dbReference type="PANTHER" id="PTHR31432:SF0">
    <property type="entry name" value="INTRAFLAGELLAR TRANSPORT PROTEIN 74 HOMOLOG"/>
    <property type="match status" value="1"/>
</dbReference>
<dbReference type="EMBL" id="WIXE01009830">
    <property type="protein sequence ID" value="KAK5978089.1"/>
    <property type="molecule type" value="Genomic_DNA"/>
</dbReference>
<evidence type="ECO:0000256" key="2">
    <source>
        <dbReference type="SAM" id="MobiDB-lite"/>
    </source>
</evidence>
<dbReference type="GO" id="GO:0030992">
    <property type="term" value="C:intraciliary transport particle B"/>
    <property type="evidence" value="ECO:0007669"/>
    <property type="project" value="InterPro"/>
</dbReference>
<organism evidence="3 4">
    <name type="scientific">Trichostrongylus colubriformis</name>
    <name type="common">Black scour worm</name>
    <dbReference type="NCBI Taxonomy" id="6319"/>
    <lineage>
        <taxon>Eukaryota</taxon>
        <taxon>Metazoa</taxon>
        <taxon>Ecdysozoa</taxon>
        <taxon>Nematoda</taxon>
        <taxon>Chromadorea</taxon>
        <taxon>Rhabditida</taxon>
        <taxon>Rhabditina</taxon>
        <taxon>Rhabditomorpha</taxon>
        <taxon>Strongyloidea</taxon>
        <taxon>Trichostrongylidae</taxon>
        <taxon>Trichostrongylus</taxon>
    </lineage>
</organism>
<feature type="region of interest" description="Disordered" evidence="2">
    <location>
        <begin position="84"/>
        <end position="109"/>
    </location>
</feature>
<gene>
    <name evidence="3" type="ORF">GCK32_013224</name>
</gene>
<feature type="non-terminal residue" evidence="3">
    <location>
        <position position="379"/>
    </location>
</feature>
<protein>
    <recommendedName>
        <fullName evidence="5">Intraflagellar transport protein 74 homolog</fullName>
    </recommendedName>
</protein>